<sequence length="183" mass="20914">MNFEALQIFCDVVRFQSFSRGAIANSISQSAASQAVRQLEKRLQVQLIDRSKRPWLMTVEGKIFFKGCQEIVERYRELEESIQQHQEPSGYTIKLASIYSIRLPDLSRYVDEFQTTVPGATVQLEYMHPDEIYTRIHSDRSDLGLIAFAAPGRDLTAVPWQQQTMVVTCLPSHKFSRRATAVG</sequence>
<dbReference type="PROSITE" id="PS50931">
    <property type="entry name" value="HTH_LYSR"/>
    <property type="match status" value="1"/>
</dbReference>
<dbReference type="InterPro" id="IPR036388">
    <property type="entry name" value="WH-like_DNA-bd_sf"/>
</dbReference>
<evidence type="ECO:0000256" key="2">
    <source>
        <dbReference type="ARBA" id="ARBA00023015"/>
    </source>
</evidence>
<evidence type="ECO:0000256" key="1">
    <source>
        <dbReference type="ARBA" id="ARBA00009437"/>
    </source>
</evidence>
<feature type="non-terminal residue" evidence="6">
    <location>
        <position position="183"/>
    </location>
</feature>
<dbReference type="Pfam" id="PF03466">
    <property type="entry name" value="LysR_substrate"/>
    <property type="match status" value="1"/>
</dbReference>
<protein>
    <recommendedName>
        <fullName evidence="5">HTH lysR-type domain-containing protein</fullName>
    </recommendedName>
</protein>
<dbReference type="InterPro" id="IPR005119">
    <property type="entry name" value="LysR_subst-bd"/>
</dbReference>
<keyword evidence="2" id="KW-0805">Transcription regulation</keyword>
<dbReference type="PANTHER" id="PTHR30419">
    <property type="entry name" value="HTH-TYPE TRANSCRIPTIONAL REGULATOR YBHD"/>
    <property type="match status" value="1"/>
</dbReference>
<reference evidence="6" key="1">
    <citation type="submission" date="2018-05" db="EMBL/GenBank/DDBJ databases">
        <authorList>
            <person name="Lanie J.A."/>
            <person name="Ng W.-L."/>
            <person name="Kazmierczak K.M."/>
            <person name="Andrzejewski T.M."/>
            <person name="Davidsen T.M."/>
            <person name="Wayne K.J."/>
            <person name="Tettelin H."/>
            <person name="Glass J.I."/>
            <person name="Rusch D."/>
            <person name="Podicherti R."/>
            <person name="Tsui H.-C.T."/>
            <person name="Winkler M.E."/>
        </authorList>
    </citation>
    <scope>NUCLEOTIDE SEQUENCE</scope>
</reference>
<feature type="domain" description="HTH lysR-type" evidence="5">
    <location>
        <begin position="1"/>
        <end position="58"/>
    </location>
</feature>
<proteinExistence type="inferred from homology"/>
<dbReference type="FunFam" id="1.10.10.10:FF:000001">
    <property type="entry name" value="LysR family transcriptional regulator"/>
    <property type="match status" value="1"/>
</dbReference>
<evidence type="ECO:0000259" key="5">
    <source>
        <dbReference type="PROSITE" id="PS50931"/>
    </source>
</evidence>
<dbReference type="GO" id="GO:0003677">
    <property type="term" value="F:DNA binding"/>
    <property type="evidence" value="ECO:0007669"/>
    <property type="project" value="UniProtKB-KW"/>
</dbReference>
<organism evidence="6">
    <name type="scientific">marine metagenome</name>
    <dbReference type="NCBI Taxonomy" id="408172"/>
    <lineage>
        <taxon>unclassified sequences</taxon>
        <taxon>metagenomes</taxon>
        <taxon>ecological metagenomes</taxon>
    </lineage>
</organism>
<accession>A0A382PKB7</accession>
<evidence type="ECO:0000313" key="6">
    <source>
        <dbReference type="EMBL" id="SVC72361.1"/>
    </source>
</evidence>
<evidence type="ECO:0000256" key="4">
    <source>
        <dbReference type="ARBA" id="ARBA00023163"/>
    </source>
</evidence>
<dbReference type="PANTHER" id="PTHR30419:SF8">
    <property type="entry name" value="NITROGEN ASSIMILATION TRANSCRIPTIONAL ACTIVATOR-RELATED"/>
    <property type="match status" value="1"/>
</dbReference>
<gene>
    <name evidence="6" type="ORF">METZ01_LOCUS325215</name>
</gene>
<dbReference type="Pfam" id="PF00126">
    <property type="entry name" value="HTH_1"/>
    <property type="match status" value="1"/>
</dbReference>
<dbReference type="InterPro" id="IPR050950">
    <property type="entry name" value="HTH-type_LysR_regulators"/>
</dbReference>
<dbReference type="InterPro" id="IPR000847">
    <property type="entry name" value="LysR_HTH_N"/>
</dbReference>
<dbReference type="GO" id="GO:0003700">
    <property type="term" value="F:DNA-binding transcription factor activity"/>
    <property type="evidence" value="ECO:0007669"/>
    <property type="project" value="InterPro"/>
</dbReference>
<keyword evidence="3" id="KW-0238">DNA-binding</keyword>
<dbReference type="GO" id="GO:0005829">
    <property type="term" value="C:cytosol"/>
    <property type="evidence" value="ECO:0007669"/>
    <property type="project" value="TreeGrafter"/>
</dbReference>
<name>A0A382PKB7_9ZZZZ</name>
<comment type="similarity">
    <text evidence="1">Belongs to the LysR transcriptional regulatory family.</text>
</comment>
<dbReference type="AlphaFoldDB" id="A0A382PKB7"/>
<dbReference type="SUPFAM" id="SSF53850">
    <property type="entry name" value="Periplasmic binding protein-like II"/>
    <property type="match status" value="1"/>
</dbReference>
<evidence type="ECO:0000256" key="3">
    <source>
        <dbReference type="ARBA" id="ARBA00023125"/>
    </source>
</evidence>
<dbReference type="Gene3D" id="1.10.10.10">
    <property type="entry name" value="Winged helix-like DNA-binding domain superfamily/Winged helix DNA-binding domain"/>
    <property type="match status" value="1"/>
</dbReference>
<dbReference type="Gene3D" id="3.40.190.290">
    <property type="match status" value="1"/>
</dbReference>
<dbReference type="InterPro" id="IPR036390">
    <property type="entry name" value="WH_DNA-bd_sf"/>
</dbReference>
<dbReference type="EMBL" id="UINC01107178">
    <property type="protein sequence ID" value="SVC72361.1"/>
    <property type="molecule type" value="Genomic_DNA"/>
</dbReference>
<dbReference type="SUPFAM" id="SSF46785">
    <property type="entry name" value="Winged helix' DNA-binding domain"/>
    <property type="match status" value="1"/>
</dbReference>
<keyword evidence="4" id="KW-0804">Transcription</keyword>